<sequence>MTKLNFDVDDGDLLKAYKLSTSSPKQWEEVGDDLDDAMLMSPSSGGIEYENDPLGLKSTVELRNMDSETKASVLISSKSFKPKTFLSAVHPNATYQDLSAGISRLKTAIDSRSEAIRVLVEENFDRFVAVKASTDGKFFRKSLYAEMREGLLVEGSEHGTRQLRDHLKAGAQKADQVFLPVLENSLKAQKLRTTLGVFDRSRFFFNLPSSLMESIEVGRYEAALRDYKKGKFMMESRPGQLLPIGSTKDGQASLAAQQQQKRMLEKVWLAVERVMGEMRNQLHVKLQEPSRSVEEQEKTLEILMELSPNEEPVWSYLDARHKHTMTQMRETYDASVAVIKALHDKPTDHSSAPDKLTELLASQLRICMNALDSKQADAVIAEAGGHEVWQAVLNMVKSTSEVMLSTLPNFWKISTAFLDGKYRKNVTSHSRRSPSQCRTMALDIIRQYITLLSEFFTFSEVVMSPGLSSSPAPPMLPRNSNTLTTMYHLTKILGEIQDSANEVSSMEISSESTSSLKSLLESARWKFDELLVQAWVRDANIFYLLENWRGSTTEPHITTYLSQIRLFQRHVTTGAFRIAGGVDLSSAAASTSRLVKQNPVPQTFVSRITKAFLDTVYAFLDGMVHLASDESPKTAALKGASDVNAINEPNPLELLDVSDSDTRLLLVVSNFGHLSKAVIPAMINELENAFNISIQEELQTLSAVVAELDKTLFESYVRPKATALMGIIRTGILDPAMDWYETPQPKEIRSYVFETLVYLVGVHAQVSAAAAPLLDRTLNALVEDVAEEALRCFRQVKKFGMGGMLRATLEIEFVHQTLSRYVTPAAAKTLAELYNRISQAYARKSGDENLQTHLDGVKKTLAEARRATGIEFLCFRQTKTREKALGVSPVTPSTPRPSERREREKRREREAEVTPGVV</sequence>
<comment type="function">
    <text evidence="4">Component of the exocyst complex involved in the docking of exocytic vesicles with fusion sites on the plasma membrane.</text>
</comment>
<feature type="domain" description="Exocyst complex component EXOC2/Sec5 N-terminal" evidence="6">
    <location>
        <begin position="51"/>
        <end position="875"/>
    </location>
</feature>
<dbReference type="InterPro" id="IPR029175">
    <property type="entry name" value="EXOC2/Sec5"/>
</dbReference>
<dbReference type="STRING" id="650164.K5WDA5"/>
<dbReference type="GO" id="GO:0015031">
    <property type="term" value="P:protein transport"/>
    <property type="evidence" value="ECO:0007669"/>
    <property type="project" value="UniProtKB-KW"/>
</dbReference>
<evidence type="ECO:0000256" key="3">
    <source>
        <dbReference type="ARBA" id="ARBA00022483"/>
    </source>
</evidence>
<gene>
    <name evidence="7" type="ORF">PHACADRAFT_208160</name>
</gene>
<evidence type="ECO:0000256" key="4">
    <source>
        <dbReference type="RuleBase" id="RU365069"/>
    </source>
</evidence>
<dbReference type="OrthoDB" id="26242at2759"/>
<keyword evidence="8" id="KW-1185">Reference proteome</keyword>
<keyword evidence="4" id="KW-0653">Protein transport</keyword>
<evidence type="ECO:0000256" key="2">
    <source>
        <dbReference type="ARBA" id="ARBA00022448"/>
    </source>
</evidence>
<dbReference type="KEGG" id="pco:PHACADRAFT_208160"/>
<feature type="region of interest" description="Disordered" evidence="5">
    <location>
        <begin position="884"/>
        <end position="918"/>
    </location>
</feature>
<organism evidence="7 8">
    <name type="scientific">Phanerochaete carnosa (strain HHB-10118-sp)</name>
    <name type="common">White-rot fungus</name>
    <name type="synonym">Peniophora carnosa</name>
    <dbReference type="NCBI Taxonomy" id="650164"/>
    <lineage>
        <taxon>Eukaryota</taxon>
        <taxon>Fungi</taxon>
        <taxon>Dikarya</taxon>
        <taxon>Basidiomycota</taxon>
        <taxon>Agaricomycotina</taxon>
        <taxon>Agaricomycetes</taxon>
        <taxon>Polyporales</taxon>
        <taxon>Phanerochaetaceae</taxon>
        <taxon>Phanerochaete</taxon>
    </lineage>
</organism>
<evidence type="ECO:0000313" key="8">
    <source>
        <dbReference type="Proteomes" id="UP000008370"/>
    </source>
</evidence>
<dbReference type="PANTHER" id="PTHR13043">
    <property type="entry name" value="EXOCYST COMPLEX COMPONENT SEC5"/>
    <property type="match status" value="1"/>
</dbReference>
<proteinExistence type="inferred from homology"/>
<dbReference type="HOGENOM" id="CLU_324954_0_0_1"/>
<evidence type="ECO:0000256" key="5">
    <source>
        <dbReference type="SAM" id="MobiDB-lite"/>
    </source>
</evidence>
<accession>K5WDA5</accession>
<dbReference type="EMBL" id="JH930471">
    <property type="protein sequence ID" value="EKM56994.1"/>
    <property type="molecule type" value="Genomic_DNA"/>
</dbReference>
<feature type="compositionally biased region" description="Basic and acidic residues" evidence="5">
    <location>
        <begin position="897"/>
        <end position="912"/>
    </location>
</feature>
<protein>
    <recommendedName>
        <fullName evidence="4">Exocyst complex component SEC5</fullName>
    </recommendedName>
</protein>
<dbReference type="GeneID" id="18912705"/>
<keyword evidence="2 4" id="KW-0813">Transport</keyword>
<dbReference type="GO" id="GO:0000145">
    <property type="term" value="C:exocyst"/>
    <property type="evidence" value="ECO:0007669"/>
    <property type="project" value="UniProtKB-UniRule"/>
</dbReference>
<dbReference type="InterPro" id="IPR039481">
    <property type="entry name" value="EXOC2/Sec5_N_dom"/>
</dbReference>
<reference evidence="7 8" key="1">
    <citation type="journal article" date="2012" name="BMC Genomics">
        <title>Comparative genomics of the white-rot fungi, Phanerochaete carnosa and P. chrysosporium, to elucidate the genetic basis of the distinct wood types they colonize.</title>
        <authorList>
            <person name="Suzuki H."/>
            <person name="MacDonald J."/>
            <person name="Syed K."/>
            <person name="Salamov A."/>
            <person name="Hori C."/>
            <person name="Aerts A."/>
            <person name="Henrissat B."/>
            <person name="Wiebenga A."/>
            <person name="vanKuyk P.A."/>
            <person name="Barry K."/>
            <person name="Lindquist E."/>
            <person name="LaButti K."/>
            <person name="Lapidus A."/>
            <person name="Lucas S."/>
            <person name="Coutinho P."/>
            <person name="Gong Y."/>
            <person name="Samejima M."/>
            <person name="Mahadevan R."/>
            <person name="Abou-Zaid M."/>
            <person name="de Vries R.P."/>
            <person name="Igarashi K."/>
            <person name="Yadav J.S."/>
            <person name="Grigoriev I.V."/>
            <person name="Master E.R."/>
        </authorList>
    </citation>
    <scope>NUCLEOTIDE SEQUENCE [LARGE SCALE GENOMIC DNA]</scope>
    <source>
        <strain evidence="7 8">HHB-10118-sp</strain>
    </source>
</reference>
<comment type="subunit">
    <text evidence="4">Component of the exocyst complex.</text>
</comment>
<comment type="similarity">
    <text evidence="1 4">Belongs to the SEC5 family.</text>
</comment>
<dbReference type="RefSeq" id="XP_007394823.1">
    <property type="nucleotide sequence ID" value="XM_007394761.1"/>
</dbReference>
<dbReference type="GO" id="GO:0006887">
    <property type="term" value="P:exocytosis"/>
    <property type="evidence" value="ECO:0007669"/>
    <property type="project" value="UniProtKB-KW"/>
</dbReference>
<name>K5WDA5_PHACS</name>
<dbReference type="PANTHER" id="PTHR13043:SF1">
    <property type="entry name" value="EXOCYST COMPLEX COMPONENT 2"/>
    <property type="match status" value="1"/>
</dbReference>
<evidence type="ECO:0000313" key="7">
    <source>
        <dbReference type="EMBL" id="EKM56994.1"/>
    </source>
</evidence>
<dbReference type="InParanoid" id="K5WDA5"/>
<evidence type="ECO:0000256" key="1">
    <source>
        <dbReference type="ARBA" id="ARBA00010578"/>
    </source>
</evidence>
<dbReference type="Proteomes" id="UP000008370">
    <property type="component" value="Unassembled WGS sequence"/>
</dbReference>
<keyword evidence="3 4" id="KW-0268">Exocytosis</keyword>
<dbReference type="Pfam" id="PF15469">
    <property type="entry name" value="Sec5"/>
    <property type="match status" value="1"/>
</dbReference>
<dbReference type="AlphaFoldDB" id="K5WDA5"/>
<dbReference type="GO" id="GO:0006893">
    <property type="term" value="P:Golgi to plasma membrane transport"/>
    <property type="evidence" value="ECO:0007669"/>
    <property type="project" value="UniProtKB-UniRule"/>
</dbReference>
<evidence type="ECO:0000259" key="6">
    <source>
        <dbReference type="Pfam" id="PF15469"/>
    </source>
</evidence>